<dbReference type="EMBL" id="BRYB01000690">
    <property type="protein sequence ID" value="GMI35499.1"/>
    <property type="molecule type" value="Genomic_DNA"/>
</dbReference>
<comment type="caution">
    <text evidence="2">The sequence shown here is derived from an EMBL/GenBank/DDBJ whole genome shotgun (WGS) entry which is preliminary data.</text>
</comment>
<keyword evidence="1" id="KW-0732">Signal</keyword>
<reference evidence="2 3" key="1">
    <citation type="journal article" date="2023" name="Commun. Biol.">
        <title>Genome analysis of Parmales, the sister group of diatoms, reveals the evolutionary specialization of diatoms from phago-mixotrophs to photoautotrophs.</title>
        <authorList>
            <person name="Ban H."/>
            <person name="Sato S."/>
            <person name="Yoshikawa S."/>
            <person name="Yamada K."/>
            <person name="Nakamura Y."/>
            <person name="Ichinomiya M."/>
            <person name="Sato N."/>
            <person name="Blanc-Mathieu R."/>
            <person name="Endo H."/>
            <person name="Kuwata A."/>
            <person name="Ogata H."/>
        </authorList>
    </citation>
    <scope>NUCLEOTIDE SEQUENCE [LARGE SCALE GENOMIC DNA]</scope>
</reference>
<organism evidence="2 3">
    <name type="scientific">Tetraparma gracilis</name>
    <dbReference type="NCBI Taxonomy" id="2962635"/>
    <lineage>
        <taxon>Eukaryota</taxon>
        <taxon>Sar</taxon>
        <taxon>Stramenopiles</taxon>
        <taxon>Ochrophyta</taxon>
        <taxon>Bolidophyceae</taxon>
        <taxon>Parmales</taxon>
        <taxon>Triparmaceae</taxon>
        <taxon>Tetraparma</taxon>
    </lineage>
</organism>
<feature type="signal peptide" evidence="1">
    <location>
        <begin position="1"/>
        <end position="16"/>
    </location>
</feature>
<proteinExistence type="predicted"/>
<name>A0ABQ6MXD3_9STRA</name>
<protein>
    <submittedName>
        <fullName evidence="2">Uncharacterized protein</fullName>
    </submittedName>
</protein>
<evidence type="ECO:0000256" key="1">
    <source>
        <dbReference type="SAM" id="SignalP"/>
    </source>
</evidence>
<sequence length="235" mass="25307">MLLPLLLLLLLSPGLPLAPPLPRRSFLSARRSFLSAPSLLPLAFLPEFLLPPPASAGVGPVKVPLSVLSYSAVVCPKEKPIPGEKAMKGMLGMCVTVTASVDAPPSKPLSKVGVYGFVTDAITNESVLANNPDLSTDAGQFTIIEDVAVTDREVTFEFIAAVPKTVDVAGYAKGIQDLAFKSLRLVSYPGGQQYGEVSPCEMNEFSSECEQWEERNGEYKKEAFMMDSNKRTKGR</sequence>
<accession>A0ABQ6MXD3</accession>
<evidence type="ECO:0000313" key="2">
    <source>
        <dbReference type="EMBL" id="GMI35499.1"/>
    </source>
</evidence>
<feature type="chain" id="PRO_5045591991" evidence="1">
    <location>
        <begin position="17"/>
        <end position="235"/>
    </location>
</feature>
<keyword evidence="3" id="KW-1185">Reference proteome</keyword>
<evidence type="ECO:0000313" key="3">
    <source>
        <dbReference type="Proteomes" id="UP001165060"/>
    </source>
</evidence>
<gene>
    <name evidence="2" type="ORF">TeGR_g7103</name>
</gene>
<dbReference type="Proteomes" id="UP001165060">
    <property type="component" value="Unassembled WGS sequence"/>
</dbReference>